<protein>
    <submittedName>
        <fullName evidence="2">Uncharacterized protein</fullName>
    </submittedName>
</protein>
<keyword evidence="3" id="KW-1185">Reference proteome</keyword>
<dbReference type="AlphaFoldDB" id="A0A7G2C232"/>
<dbReference type="EMBL" id="LR877146">
    <property type="protein sequence ID" value="CAD2213706.1"/>
    <property type="molecule type" value="Genomic_DNA"/>
</dbReference>
<dbReference type="VEuPathDB" id="TriTrypDB:ADEAN_000114900"/>
<accession>A0A7G2C232</accession>
<gene>
    <name evidence="2" type="ORF">ADEAN_000114900</name>
</gene>
<organism evidence="2 3">
    <name type="scientific">Angomonas deanei</name>
    <dbReference type="NCBI Taxonomy" id="59799"/>
    <lineage>
        <taxon>Eukaryota</taxon>
        <taxon>Discoba</taxon>
        <taxon>Euglenozoa</taxon>
        <taxon>Kinetoplastea</taxon>
        <taxon>Metakinetoplastina</taxon>
        <taxon>Trypanosomatida</taxon>
        <taxon>Trypanosomatidae</taxon>
        <taxon>Strigomonadinae</taxon>
        <taxon>Angomonas</taxon>
    </lineage>
</organism>
<sequence>MFVFFIIIIIVSFSILLATAYCGVQEREERIRQERVLRDVLQNQHQPSLEPTQVRIELLVLQDSLHNYMNRGANTTGQLRSRLPPIIVGTVSPVTRPRKDGEEDENFPEIVGKVISDSEKHHPKNEKNKKIIVRVRRKSGYRRRRRCMEKESVILLQENNVSNDVVVVMGEEEGETPVPPRE</sequence>
<keyword evidence="1" id="KW-0732">Signal</keyword>
<proteinExistence type="predicted"/>
<feature type="signal peptide" evidence="1">
    <location>
        <begin position="1"/>
        <end position="20"/>
    </location>
</feature>
<dbReference type="Proteomes" id="UP000515908">
    <property type="component" value="Chromosome 02"/>
</dbReference>
<evidence type="ECO:0000256" key="1">
    <source>
        <dbReference type="SAM" id="SignalP"/>
    </source>
</evidence>
<evidence type="ECO:0000313" key="2">
    <source>
        <dbReference type="EMBL" id="CAD2213706.1"/>
    </source>
</evidence>
<evidence type="ECO:0000313" key="3">
    <source>
        <dbReference type="Proteomes" id="UP000515908"/>
    </source>
</evidence>
<reference evidence="2 3" key="1">
    <citation type="submission" date="2020-08" db="EMBL/GenBank/DDBJ databases">
        <authorList>
            <person name="Newling K."/>
            <person name="Davey J."/>
            <person name="Forrester S."/>
        </authorList>
    </citation>
    <scope>NUCLEOTIDE SEQUENCE [LARGE SCALE GENOMIC DNA]</scope>
    <source>
        <strain evidence="3">Crithidia deanei Carvalho (ATCC PRA-265)</strain>
    </source>
</reference>
<name>A0A7G2C232_9TRYP</name>
<feature type="chain" id="PRO_5028942643" evidence="1">
    <location>
        <begin position="21"/>
        <end position="182"/>
    </location>
</feature>